<keyword evidence="3" id="KW-1185">Reference proteome</keyword>
<name>A0ABR0AK15_9CRUS</name>
<feature type="compositionally biased region" description="Basic and acidic residues" evidence="1">
    <location>
        <begin position="110"/>
        <end position="119"/>
    </location>
</feature>
<comment type="caution">
    <text evidence="2">The sequence shown here is derived from an EMBL/GenBank/DDBJ whole genome shotgun (WGS) entry which is preliminary data.</text>
</comment>
<dbReference type="Proteomes" id="UP001234178">
    <property type="component" value="Unassembled WGS sequence"/>
</dbReference>
<organism evidence="2 3">
    <name type="scientific">Daphnia magna</name>
    <dbReference type="NCBI Taxonomy" id="35525"/>
    <lineage>
        <taxon>Eukaryota</taxon>
        <taxon>Metazoa</taxon>
        <taxon>Ecdysozoa</taxon>
        <taxon>Arthropoda</taxon>
        <taxon>Crustacea</taxon>
        <taxon>Branchiopoda</taxon>
        <taxon>Diplostraca</taxon>
        <taxon>Cladocera</taxon>
        <taxon>Anomopoda</taxon>
        <taxon>Daphniidae</taxon>
        <taxon>Daphnia</taxon>
    </lineage>
</organism>
<feature type="compositionally biased region" description="Low complexity" evidence="1">
    <location>
        <begin position="135"/>
        <end position="152"/>
    </location>
</feature>
<gene>
    <name evidence="2" type="ORF">OUZ56_014527</name>
</gene>
<feature type="region of interest" description="Disordered" evidence="1">
    <location>
        <begin position="24"/>
        <end position="44"/>
    </location>
</feature>
<evidence type="ECO:0000256" key="1">
    <source>
        <dbReference type="SAM" id="MobiDB-lite"/>
    </source>
</evidence>
<proteinExistence type="predicted"/>
<protein>
    <submittedName>
        <fullName evidence="2">Uncharacterized protein</fullName>
    </submittedName>
</protein>
<reference evidence="2 3" key="1">
    <citation type="journal article" date="2023" name="Nucleic Acids Res.">
        <title>The hologenome of Daphnia magna reveals possible DNA methylation and microbiome-mediated evolution of the host genome.</title>
        <authorList>
            <person name="Chaturvedi A."/>
            <person name="Li X."/>
            <person name="Dhandapani V."/>
            <person name="Marshall H."/>
            <person name="Kissane S."/>
            <person name="Cuenca-Cambronero M."/>
            <person name="Asole G."/>
            <person name="Calvet F."/>
            <person name="Ruiz-Romero M."/>
            <person name="Marangio P."/>
            <person name="Guigo R."/>
            <person name="Rago D."/>
            <person name="Mirbahai L."/>
            <person name="Eastwood N."/>
            <person name="Colbourne J.K."/>
            <person name="Zhou J."/>
            <person name="Mallon E."/>
            <person name="Orsini L."/>
        </authorList>
    </citation>
    <scope>NUCLEOTIDE SEQUENCE [LARGE SCALE GENOMIC DNA]</scope>
    <source>
        <strain evidence="2">LRV0_1</strain>
    </source>
</reference>
<feature type="compositionally biased region" description="Basic and acidic residues" evidence="1">
    <location>
        <begin position="24"/>
        <end position="41"/>
    </location>
</feature>
<accession>A0ABR0AK15</accession>
<sequence length="152" mass="16053">MANYTPVAQNESLGDTLLADETFANDRDKSDAKSHHLEKDRLGKHHLVSPLVAIKHPSIMRQPTAVLNVDNATAAQSNSVPAGQQGSVGPVNNVGVIAGGGTKPNVTFKLSDEPDKVLSDVKNAGKKNSRRYRSRSLSASSTDSYSSGKSGL</sequence>
<evidence type="ECO:0000313" key="2">
    <source>
        <dbReference type="EMBL" id="KAK4025459.1"/>
    </source>
</evidence>
<feature type="region of interest" description="Disordered" evidence="1">
    <location>
        <begin position="76"/>
        <end position="152"/>
    </location>
</feature>
<evidence type="ECO:0000313" key="3">
    <source>
        <dbReference type="Proteomes" id="UP001234178"/>
    </source>
</evidence>
<feature type="compositionally biased region" description="Polar residues" evidence="1">
    <location>
        <begin position="76"/>
        <end position="87"/>
    </location>
</feature>
<dbReference type="EMBL" id="JAOYFB010000038">
    <property type="protein sequence ID" value="KAK4025459.1"/>
    <property type="molecule type" value="Genomic_DNA"/>
</dbReference>
<feature type="compositionally biased region" description="Basic residues" evidence="1">
    <location>
        <begin position="124"/>
        <end position="134"/>
    </location>
</feature>